<dbReference type="Pfam" id="PF01103">
    <property type="entry name" value="Omp85"/>
    <property type="match status" value="1"/>
</dbReference>
<dbReference type="PANTHER" id="PTHR12815">
    <property type="entry name" value="SORTING AND ASSEMBLY MACHINERY SAMM50 PROTEIN FAMILY MEMBER"/>
    <property type="match status" value="1"/>
</dbReference>
<feature type="domain" description="POTRA" evidence="10">
    <location>
        <begin position="357"/>
        <end position="431"/>
    </location>
</feature>
<reference evidence="11 12" key="1">
    <citation type="submission" date="2021-08" db="EMBL/GenBank/DDBJ databases">
        <title>Lysobacter sp. strain CJ11 Genome sequencing and assembly.</title>
        <authorList>
            <person name="Kim I."/>
        </authorList>
    </citation>
    <scope>NUCLEOTIDE SEQUENCE [LARGE SCALE GENOMIC DNA]</scope>
    <source>
        <strain evidence="11 12">CJ11</strain>
    </source>
</reference>
<dbReference type="HAMAP" id="MF_01430">
    <property type="entry name" value="OM_assembly_BamA"/>
    <property type="match status" value="1"/>
</dbReference>
<comment type="similarity">
    <text evidence="8">Belongs to the BamA family.</text>
</comment>
<dbReference type="Pfam" id="PF07244">
    <property type="entry name" value="POTRA"/>
    <property type="match status" value="4"/>
</dbReference>
<sequence length="789" mass="88118" precursor="true">MTRRPTRRLIALALAAALSVPAFAQEVEPFQVSDVRVDGLQRISAGTVFTYLPIERGDTVNQSNAADAIRALYKTGFFEDVRLSREGSILVVNVVERPAINKIEMKGNKDIKEDDLRKGLKEIGLEEGDTFDRMSLDRVTQELTRQYNNRGKYNVEINPVVTQLDRNRVNVAINVKEGKAAKIRHINVIGNELFTDKELMDNWESRQTGWLSWYKRDDQYSKERLSGDLEKLQSYYLDRGYIDADVTPDNTQVAISPNKRDLYITAGLTEGEQYKVSTVTVSGDTVLPHEDIEKQIKLFVAPDKVFSRRGLEAANESVAAALSNIGYAFASVNPVPNVDRASRTVALDFQVNPGPRVNVRRVVFDGNTRTADNVLRREMRQMEGSWYSQAAIDRSKIRLQQLGFFEEVKIESKPVPGTQDQVDLAVSVKETNSGTINFGVGYSQLGGIQLNGSLSERNFMGSGNQLSVALARSSYQKQASFQFLNPYFSKNGMSLGYNVYWSEFDYSNYNTAQYNTSEGAANVTLGIPLTEWDSINWSLGYSRKQVSIFRGSTPQSIVDYIDAVGTRTFNAWRTSVSFARDTRDNYLQPTRGTYQRLGLEVTLPNSTVSYYILDYQLSKFFPLSDKLVLNTVANIGYGNSYGKTYTRTLSDGRVVTAKGMPFYENFYAGGVSQAGRVRGFVDNTLGPTDFSSFGYNQPIGGSIKTIGSLELFFPKLIDSPAARVSAFLDFGNVFADRSSIKASELRASAGVAMMWRSPMGPISISYAIPVRKFPGDRIERLQFSFAGQF</sequence>
<evidence type="ECO:0000256" key="9">
    <source>
        <dbReference type="NCBIfam" id="TIGR03303"/>
    </source>
</evidence>
<name>A0ABX8WPZ5_9GAMM</name>
<comment type="subcellular location">
    <subcellularLocation>
        <location evidence="8">Cell outer membrane</location>
    </subcellularLocation>
    <subcellularLocation>
        <location evidence="1">Membrane</location>
    </subcellularLocation>
</comment>
<keyword evidence="2 8" id="KW-1134">Transmembrane beta strand</keyword>
<keyword evidence="5 8" id="KW-0677">Repeat</keyword>
<feature type="domain" description="POTRA" evidence="10">
    <location>
        <begin position="30"/>
        <end position="97"/>
    </location>
</feature>
<dbReference type="InterPro" id="IPR034746">
    <property type="entry name" value="POTRA"/>
</dbReference>
<evidence type="ECO:0000313" key="11">
    <source>
        <dbReference type="EMBL" id="QYR52493.1"/>
    </source>
</evidence>
<feature type="chain" id="PRO_5044941318" description="Outer membrane protein assembly factor BamA" evidence="8">
    <location>
        <begin position="25"/>
        <end position="789"/>
    </location>
</feature>
<evidence type="ECO:0000313" key="12">
    <source>
        <dbReference type="Proteomes" id="UP000824755"/>
    </source>
</evidence>
<evidence type="ECO:0000256" key="6">
    <source>
        <dbReference type="ARBA" id="ARBA00023136"/>
    </source>
</evidence>
<proteinExistence type="inferred from homology"/>
<evidence type="ECO:0000256" key="8">
    <source>
        <dbReference type="HAMAP-Rule" id="MF_01430"/>
    </source>
</evidence>
<dbReference type="RefSeq" id="WP_220379278.1">
    <property type="nucleotide sequence ID" value="NZ_CP080544.1"/>
</dbReference>
<keyword evidence="3 8" id="KW-0812">Transmembrane</keyword>
<dbReference type="Gene3D" id="3.10.20.310">
    <property type="entry name" value="membrane protein fhac"/>
    <property type="match status" value="5"/>
</dbReference>
<comment type="function">
    <text evidence="8">Part of the outer membrane protein assembly complex, which is involved in assembly and insertion of beta-barrel proteins into the outer membrane.</text>
</comment>
<evidence type="ECO:0000256" key="1">
    <source>
        <dbReference type="ARBA" id="ARBA00004370"/>
    </source>
</evidence>
<dbReference type="PIRSF" id="PIRSF006076">
    <property type="entry name" value="OM_assembly_OMP85"/>
    <property type="match status" value="1"/>
</dbReference>
<feature type="domain" description="POTRA" evidence="10">
    <location>
        <begin position="98"/>
        <end position="178"/>
    </location>
</feature>
<dbReference type="NCBIfam" id="TIGR03303">
    <property type="entry name" value="OM_YaeT"/>
    <property type="match status" value="1"/>
</dbReference>
<accession>A0ABX8WPZ5</accession>
<evidence type="ECO:0000256" key="7">
    <source>
        <dbReference type="ARBA" id="ARBA00023237"/>
    </source>
</evidence>
<keyword evidence="4 8" id="KW-0732">Signal</keyword>
<dbReference type="InterPro" id="IPR039910">
    <property type="entry name" value="D15-like"/>
</dbReference>
<gene>
    <name evidence="8 11" type="primary">bamA</name>
    <name evidence="11" type="ORF">H8L67_07805</name>
</gene>
<dbReference type="PROSITE" id="PS51779">
    <property type="entry name" value="POTRA"/>
    <property type="match status" value="3"/>
</dbReference>
<evidence type="ECO:0000256" key="3">
    <source>
        <dbReference type="ARBA" id="ARBA00022692"/>
    </source>
</evidence>
<dbReference type="Gene3D" id="2.40.160.50">
    <property type="entry name" value="membrane protein fhac: a member of the omp85/tpsb transporter family"/>
    <property type="match status" value="1"/>
</dbReference>
<dbReference type="InterPro" id="IPR000184">
    <property type="entry name" value="Bac_surfAg_D15"/>
</dbReference>
<protein>
    <recommendedName>
        <fullName evidence="8 9">Outer membrane protein assembly factor BamA</fullName>
    </recommendedName>
</protein>
<evidence type="ECO:0000256" key="4">
    <source>
        <dbReference type="ARBA" id="ARBA00022729"/>
    </source>
</evidence>
<organism evidence="11 12">
    <name type="scientific">Lysobacter soyae</name>
    <dbReference type="NCBI Taxonomy" id="2764185"/>
    <lineage>
        <taxon>Bacteria</taxon>
        <taxon>Pseudomonadati</taxon>
        <taxon>Pseudomonadota</taxon>
        <taxon>Gammaproteobacteria</taxon>
        <taxon>Lysobacterales</taxon>
        <taxon>Lysobacteraceae</taxon>
        <taxon>Lysobacter</taxon>
    </lineage>
</organism>
<dbReference type="InterPro" id="IPR010827">
    <property type="entry name" value="BamA/TamA_POTRA"/>
</dbReference>
<comment type="subunit">
    <text evidence="8">Part of the Bam complex.</text>
</comment>
<evidence type="ECO:0000259" key="10">
    <source>
        <dbReference type="PROSITE" id="PS51779"/>
    </source>
</evidence>
<evidence type="ECO:0000256" key="5">
    <source>
        <dbReference type="ARBA" id="ARBA00022737"/>
    </source>
</evidence>
<dbReference type="InterPro" id="IPR023707">
    <property type="entry name" value="OM_assembly_BamA"/>
</dbReference>
<dbReference type="Proteomes" id="UP000824755">
    <property type="component" value="Chromosome"/>
</dbReference>
<feature type="signal peptide" evidence="8">
    <location>
        <begin position="1"/>
        <end position="24"/>
    </location>
</feature>
<evidence type="ECO:0000256" key="2">
    <source>
        <dbReference type="ARBA" id="ARBA00022452"/>
    </source>
</evidence>
<keyword evidence="7 8" id="KW-0998">Cell outer membrane</keyword>
<dbReference type="EMBL" id="CP080544">
    <property type="protein sequence ID" value="QYR52493.1"/>
    <property type="molecule type" value="Genomic_DNA"/>
</dbReference>
<keyword evidence="12" id="KW-1185">Reference proteome</keyword>
<keyword evidence="6 8" id="KW-0472">Membrane</keyword>
<dbReference type="PANTHER" id="PTHR12815:SF23">
    <property type="entry name" value="OUTER MEMBRANE PROTEIN ASSEMBLY FACTOR BAMA"/>
    <property type="match status" value="1"/>
</dbReference>